<proteinExistence type="predicted"/>
<dbReference type="Proteomes" id="UP000193411">
    <property type="component" value="Unassembled WGS sequence"/>
</dbReference>
<dbReference type="AlphaFoldDB" id="A0A1Y2H6A7"/>
<keyword evidence="2" id="KW-1185">Reference proteome</keyword>
<gene>
    <name evidence="1" type="ORF">BCR44DRAFT_1021904</name>
</gene>
<name>A0A1Y2H6A7_9FUNG</name>
<evidence type="ECO:0000313" key="2">
    <source>
        <dbReference type="Proteomes" id="UP000193411"/>
    </source>
</evidence>
<comment type="caution">
    <text evidence="1">The sequence shown here is derived from an EMBL/GenBank/DDBJ whole genome shotgun (WGS) entry which is preliminary data.</text>
</comment>
<accession>A0A1Y2H6A7</accession>
<sequence length="318" mass="33641">MHSIQTYSTWSTDPGSIHRRQLQNTTDSMSSLSLSSNDGELIDHAVPTSDLAPIASPAAPAAEPPVPPAKDIRTPELATAILNASGINTRGSPTLYPPSGSVLTIAIPPIAPGPRVLPMEKDSQVHPLPTPAAIYERGYLWATPVSDTPEEGFIPLYSVRTMECEREAGAFTVHTQPIVAHAMDAPDGEHHPVFVASMGGHVQYFNLPDCEFERPLALDGSVTGAGGSFAGRGVAGATTANRDANPSLGSLLSGWNKGGFGMGYIPRTTSLYFVGGGKGQKHGVTQLNVQTLMLSPIRTPCRRTSGMFRASCTRKTRS</sequence>
<reference evidence="1 2" key="1">
    <citation type="submission" date="2016-07" db="EMBL/GenBank/DDBJ databases">
        <title>Pervasive Adenine N6-methylation of Active Genes in Fungi.</title>
        <authorList>
            <consortium name="DOE Joint Genome Institute"/>
            <person name="Mondo S.J."/>
            <person name="Dannebaum R.O."/>
            <person name="Kuo R.C."/>
            <person name="Labutti K."/>
            <person name="Haridas S."/>
            <person name="Kuo A."/>
            <person name="Salamov A."/>
            <person name="Ahrendt S.R."/>
            <person name="Lipzen A."/>
            <person name="Sullivan W."/>
            <person name="Andreopoulos W.B."/>
            <person name="Clum A."/>
            <person name="Lindquist E."/>
            <person name="Daum C."/>
            <person name="Ramamoorthy G.K."/>
            <person name="Gryganskyi A."/>
            <person name="Culley D."/>
            <person name="Magnuson J.K."/>
            <person name="James T.Y."/>
            <person name="O'Malley M.A."/>
            <person name="Stajich J.E."/>
            <person name="Spatafora J.W."/>
            <person name="Visel A."/>
            <person name="Grigoriev I.V."/>
        </authorList>
    </citation>
    <scope>NUCLEOTIDE SEQUENCE [LARGE SCALE GENOMIC DNA]</scope>
    <source>
        <strain evidence="1 2">PL171</strain>
    </source>
</reference>
<dbReference type="EMBL" id="MCFL01000107">
    <property type="protein sequence ID" value="ORZ30045.1"/>
    <property type="molecule type" value="Genomic_DNA"/>
</dbReference>
<protein>
    <submittedName>
        <fullName evidence="1">Uncharacterized protein</fullName>
    </submittedName>
</protein>
<organism evidence="1 2">
    <name type="scientific">Catenaria anguillulae PL171</name>
    <dbReference type="NCBI Taxonomy" id="765915"/>
    <lineage>
        <taxon>Eukaryota</taxon>
        <taxon>Fungi</taxon>
        <taxon>Fungi incertae sedis</taxon>
        <taxon>Blastocladiomycota</taxon>
        <taxon>Blastocladiomycetes</taxon>
        <taxon>Blastocladiales</taxon>
        <taxon>Catenariaceae</taxon>
        <taxon>Catenaria</taxon>
    </lineage>
</organism>
<evidence type="ECO:0000313" key="1">
    <source>
        <dbReference type="EMBL" id="ORZ30045.1"/>
    </source>
</evidence>